<name>A0A9D4UAN6_ADICA</name>
<dbReference type="Proteomes" id="UP000886520">
    <property type="component" value="Chromosome 20"/>
</dbReference>
<dbReference type="PANTHER" id="PTHR33266">
    <property type="entry name" value="CHROMOSOME 15, WHOLE GENOME SHOTGUN SEQUENCE"/>
    <property type="match status" value="1"/>
</dbReference>
<dbReference type="AlphaFoldDB" id="A0A9D4UAN6"/>
<dbReference type="OrthoDB" id="1929243at2759"/>
<accession>A0A9D4UAN6</accession>
<proteinExistence type="predicted"/>
<evidence type="ECO:0000313" key="1">
    <source>
        <dbReference type="EMBL" id="KAI5064534.1"/>
    </source>
</evidence>
<keyword evidence="2" id="KW-1185">Reference proteome</keyword>
<comment type="caution">
    <text evidence="1">The sequence shown here is derived from an EMBL/GenBank/DDBJ whole genome shotgun (WGS) entry which is preliminary data.</text>
</comment>
<gene>
    <name evidence="1" type="ORF">GOP47_0021204</name>
</gene>
<organism evidence="1 2">
    <name type="scientific">Adiantum capillus-veneris</name>
    <name type="common">Maidenhair fern</name>
    <dbReference type="NCBI Taxonomy" id="13818"/>
    <lineage>
        <taxon>Eukaryota</taxon>
        <taxon>Viridiplantae</taxon>
        <taxon>Streptophyta</taxon>
        <taxon>Embryophyta</taxon>
        <taxon>Tracheophyta</taxon>
        <taxon>Polypodiopsida</taxon>
        <taxon>Polypodiidae</taxon>
        <taxon>Polypodiales</taxon>
        <taxon>Pteridineae</taxon>
        <taxon>Pteridaceae</taxon>
        <taxon>Vittarioideae</taxon>
        <taxon>Adiantum</taxon>
    </lineage>
</organism>
<dbReference type="PANTHER" id="PTHR33266:SF1">
    <property type="entry name" value="F-BOX DOMAIN-CONTAINING PROTEIN"/>
    <property type="match status" value="1"/>
</dbReference>
<reference evidence="1" key="1">
    <citation type="submission" date="2021-01" db="EMBL/GenBank/DDBJ databases">
        <title>Adiantum capillus-veneris genome.</title>
        <authorList>
            <person name="Fang Y."/>
            <person name="Liao Q."/>
        </authorList>
    </citation>
    <scope>NUCLEOTIDE SEQUENCE</scope>
    <source>
        <strain evidence="1">H3</strain>
        <tissue evidence="1">Leaf</tissue>
    </source>
</reference>
<dbReference type="EMBL" id="JABFUD020000020">
    <property type="protein sequence ID" value="KAI5064534.1"/>
    <property type="molecule type" value="Genomic_DNA"/>
</dbReference>
<protein>
    <submittedName>
        <fullName evidence="1">Uncharacterized protein</fullName>
    </submittedName>
</protein>
<sequence>MATSSTQTCWKFLLSRVWFSLGRHEEPHYVNQRALANKCFKVPFQGTAHQELHNQLVKHCCTMASDVHYSPYCTLVQSSGMGKSRALMELSELDVYVCYCSLASHTATAFPPRTGGLADKLASTFTEHGMVFYLKAWLSILADCISTTSPEAWKQYQLPDEHGFPKGDLAEQILKEWMKSDLDDTYKGEDIDKWSKASCSEVIKSIEKALQKKCRQCSPDEKTECKHTPCSVIFAFDEARGLQIKEPNSQSMTLSPFYQIRRALRMLFDHLTFIAVMLDTSAKVTNLSPSKRNEDSARAKAMGFQLAPPIYFLPNMSLLKETASHGVPDCFQPQHWLKQGRPMWSARLEMGDTPSSVRLFALQKLVRIVAGPFDDKNLAVNVRSGVMTESQAMALLSASAGLSICARSELAETMSALHMNLILRVSKDRSRIYIGFPAEPILAEAAASVLQNDVVQEGALKHLLAACMEGYVTPGPRGEFVAKFILVAAMWDNKSEWLLRQIPVEEYLQKLLVDGAADQVIFNRAFNCFKAKCPEGGAFSSIHSC</sequence>
<evidence type="ECO:0000313" key="2">
    <source>
        <dbReference type="Proteomes" id="UP000886520"/>
    </source>
</evidence>